<dbReference type="InterPro" id="IPR006101">
    <property type="entry name" value="Glyco_hydro_2"/>
</dbReference>
<dbReference type="InterPro" id="IPR017853">
    <property type="entry name" value="GH"/>
</dbReference>
<dbReference type="Proteomes" id="UP000664144">
    <property type="component" value="Unassembled WGS sequence"/>
</dbReference>
<dbReference type="Pfam" id="PF00703">
    <property type="entry name" value="Glyco_hydro_2"/>
    <property type="match status" value="1"/>
</dbReference>
<comment type="subunit">
    <text evidence="4">Monomer.</text>
</comment>
<dbReference type="SUPFAM" id="SSF51445">
    <property type="entry name" value="(Trans)glycosidases"/>
    <property type="match status" value="1"/>
</dbReference>
<dbReference type="Pfam" id="PF16353">
    <property type="entry name" value="LacZ_4"/>
    <property type="match status" value="1"/>
</dbReference>
<feature type="compositionally biased region" description="Basic and acidic residues" evidence="11">
    <location>
        <begin position="20"/>
        <end position="31"/>
    </location>
</feature>
<dbReference type="SUPFAM" id="SSF74650">
    <property type="entry name" value="Galactose mutarotase-like"/>
    <property type="match status" value="1"/>
</dbReference>
<dbReference type="Pfam" id="PF02929">
    <property type="entry name" value="Bgal_small_N"/>
    <property type="match status" value="1"/>
</dbReference>
<dbReference type="Gene3D" id="2.60.40.10">
    <property type="entry name" value="Immunoglobulins"/>
    <property type="match status" value="2"/>
</dbReference>
<dbReference type="PANTHER" id="PTHR46323:SF2">
    <property type="entry name" value="BETA-GALACTOSIDASE"/>
    <property type="match status" value="1"/>
</dbReference>
<dbReference type="EMBL" id="JAFLQZ010000001">
    <property type="protein sequence ID" value="MBO0356692.1"/>
    <property type="molecule type" value="Genomic_DNA"/>
</dbReference>
<dbReference type="GO" id="GO:0005990">
    <property type="term" value="P:lactose catabolic process"/>
    <property type="evidence" value="ECO:0007669"/>
    <property type="project" value="TreeGrafter"/>
</dbReference>
<dbReference type="SUPFAM" id="SSF49785">
    <property type="entry name" value="Galactose-binding domain-like"/>
    <property type="match status" value="1"/>
</dbReference>
<keyword evidence="7" id="KW-0106">Calcium</keyword>
<keyword evidence="6 10" id="KW-0378">Hydrolase</keyword>
<evidence type="ECO:0000256" key="5">
    <source>
        <dbReference type="ARBA" id="ARBA00012756"/>
    </source>
</evidence>
<feature type="region of interest" description="Disordered" evidence="11">
    <location>
        <begin position="1"/>
        <end position="45"/>
    </location>
</feature>
<reference evidence="13" key="1">
    <citation type="submission" date="2021-03" db="EMBL/GenBank/DDBJ databases">
        <authorList>
            <person name="Kim M.K."/>
        </authorList>
    </citation>
    <scope>NUCLEOTIDE SEQUENCE</scope>
    <source>
        <strain evidence="13">BT186</strain>
    </source>
</reference>
<gene>
    <name evidence="13" type="ORF">J0X19_01925</name>
</gene>
<dbReference type="SMART" id="SM01038">
    <property type="entry name" value="Bgal_small_N"/>
    <property type="match status" value="1"/>
</dbReference>
<feature type="compositionally biased region" description="Polar residues" evidence="11">
    <location>
        <begin position="1"/>
        <end position="13"/>
    </location>
</feature>
<dbReference type="GO" id="GO:0004565">
    <property type="term" value="F:beta-galactosidase activity"/>
    <property type="evidence" value="ECO:0007669"/>
    <property type="project" value="UniProtKB-EC"/>
</dbReference>
<dbReference type="InterPro" id="IPR004199">
    <property type="entry name" value="B-gal_small/dom_5"/>
</dbReference>
<dbReference type="InterPro" id="IPR036156">
    <property type="entry name" value="Beta-gal/glucu_dom_sf"/>
</dbReference>
<dbReference type="InterPro" id="IPR023232">
    <property type="entry name" value="Glyco_hydro_2_AS"/>
</dbReference>
<dbReference type="InterPro" id="IPR011013">
    <property type="entry name" value="Gal_mutarotase_sf_dom"/>
</dbReference>
<evidence type="ECO:0000256" key="10">
    <source>
        <dbReference type="RuleBase" id="RU361154"/>
    </source>
</evidence>
<evidence type="ECO:0000256" key="6">
    <source>
        <dbReference type="ARBA" id="ARBA00022801"/>
    </source>
</evidence>
<dbReference type="EC" id="3.2.1.23" evidence="5 10"/>
<organism evidence="13 14">
    <name type="scientific">Hymenobacter telluris</name>
    <dbReference type="NCBI Taxonomy" id="2816474"/>
    <lineage>
        <taxon>Bacteria</taxon>
        <taxon>Pseudomonadati</taxon>
        <taxon>Bacteroidota</taxon>
        <taxon>Cytophagia</taxon>
        <taxon>Cytophagales</taxon>
        <taxon>Hymenobacteraceae</taxon>
        <taxon>Hymenobacter</taxon>
    </lineage>
</organism>
<evidence type="ECO:0000259" key="12">
    <source>
        <dbReference type="SMART" id="SM01038"/>
    </source>
</evidence>
<dbReference type="SUPFAM" id="SSF49303">
    <property type="entry name" value="beta-Galactosidase/glucuronidase domain"/>
    <property type="match status" value="2"/>
</dbReference>
<dbReference type="GO" id="GO:0009341">
    <property type="term" value="C:beta-galactosidase complex"/>
    <property type="evidence" value="ECO:0007669"/>
    <property type="project" value="InterPro"/>
</dbReference>
<evidence type="ECO:0000256" key="8">
    <source>
        <dbReference type="ARBA" id="ARBA00023295"/>
    </source>
</evidence>
<dbReference type="InterPro" id="IPR023230">
    <property type="entry name" value="Glyco_hydro_2_CS"/>
</dbReference>
<evidence type="ECO:0000256" key="2">
    <source>
        <dbReference type="ARBA" id="ARBA00001913"/>
    </source>
</evidence>
<evidence type="ECO:0000313" key="13">
    <source>
        <dbReference type="EMBL" id="MBO0356692.1"/>
    </source>
</evidence>
<dbReference type="InterPro" id="IPR014718">
    <property type="entry name" value="GH-type_carb-bd"/>
</dbReference>
<dbReference type="PROSITE" id="PS00719">
    <property type="entry name" value="GLYCOSYL_HYDROL_F2_1"/>
    <property type="match status" value="1"/>
</dbReference>
<dbReference type="AlphaFoldDB" id="A0A939EUG2"/>
<sequence>MSFPIENNTTTPRRQAPPLPEERGPGDEVRHCGSPSSLRRGGQPRRGPVRPLVWAFLLLFPTLLHAQEASVYFFPGVSNPPKIYAGPEGDAWEIPQITELNRDRTRATAYSFPTEKDALLGDRTKTPRLLNLNGNWDFSFAIKPADAPKDFYKSRVNGWKQLAVPANWEMNGYDLPIYKSAKYPFRPVNPPFVPQDYNGVGSYQRTFTVPAGWQNQNVTLHFGGVSSAFKVWVNGKFLGYGEDSCLPSEFNVTPYLQAGENVVSVQVIRWSDGSYLEDQDHWRLSGIYREVLLLAEPKMRLADFHWQARLDKQYKDAVLSIRPRLENLTGNNDLSGYQVAAQLYDKTGKAVLEKPLQRTAESIINEPYPRLDNAKFGLLETTVRNPLKWSDEAPNLYTLVLTLTDKTGAVLEAKSCKVGFRSIEFSKDNGKLLINGKQTYLYGVNRHDHHPTKGMAVSREDIRDDVRTLKQFNFNCIRTSHYPNDPYFYDLCDEYGILVIDEANLETHGLGSKLSNDPAWTAAYQERSMRMALRDKNHPSIIFWSLGNESGRGPNHAAMAAWLHDFDITRPIHYEPAMGDPHVEGYIDPNDPAYPKNHAYRIQTPRDQAYVDMVSRMYPGLFTGELLANQQNGDNRPIFFCEYAHSMGNATGNMKEFWDGWRATKRVIGGCIWEFKDQGLQKRDSTGTTFYAYGGDFQEKYYDDFTIKGIVASDGKPHAAIYECKRVYQPLECTLTDAGRSLMKVENRHAMKSAVDYAAALVVREDGRVVSTKQLPRLRLAAGRDTVLNLKPYLPKMKAGAEYLATISFTLPEATNWAPKDHEVASNQFALSGLAQPQIKIAKYPVVAVRDEAAAYTLSGKDFQVTIDKTTGALTSYRHRGTEQLATPLLPHFTRPLTDNDRRGWKADKKLKEWFATEPKLQNLTLDKSNPSQPSLTSTYSLIDGKTTMRVAYTVNGDGTLKVDYALTPAAGLPNIPRVGMQVGIKRAYDNISFYGRGPLENYIDRRYGFDAGIYSQPLSEFADSYVVPMEYANRTDVRWMHLADKQNTGLLVVADSLLSMSAWPHTEQNIQKARHTNKLQDAGFVTLNIDLAQMGVGGNTSWDAQAAPIDKYQLPAKPYSYSFYLLPTVGRKDASALARTIRFNSQAKRNTQ</sequence>
<feature type="compositionally biased region" description="Low complexity" evidence="11">
    <location>
        <begin position="33"/>
        <end position="45"/>
    </location>
</feature>
<dbReference type="Gene3D" id="2.60.120.260">
    <property type="entry name" value="Galactose-binding domain-like"/>
    <property type="match status" value="1"/>
</dbReference>
<accession>A0A939EUG2</accession>
<keyword evidence="14" id="KW-1185">Reference proteome</keyword>
<dbReference type="InterPro" id="IPR006104">
    <property type="entry name" value="Glyco_hydro_2_N"/>
</dbReference>
<comment type="catalytic activity">
    <reaction evidence="1 10">
        <text>Hydrolysis of terminal non-reducing beta-D-galactose residues in beta-D-galactosides.</text>
        <dbReference type="EC" id="3.2.1.23"/>
    </reaction>
</comment>
<dbReference type="Gene3D" id="3.20.20.80">
    <property type="entry name" value="Glycosidases"/>
    <property type="match status" value="1"/>
</dbReference>
<evidence type="ECO:0000313" key="14">
    <source>
        <dbReference type="Proteomes" id="UP000664144"/>
    </source>
</evidence>
<evidence type="ECO:0000256" key="11">
    <source>
        <dbReference type="SAM" id="MobiDB-lite"/>
    </source>
</evidence>
<dbReference type="Pfam" id="PF02836">
    <property type="entry name" value="Glyco_hydro_2_C"/>
    <property type="match status" value="1"/>
</dbReference>
<keyword evidence="8 10" id="KW-0326">Glycosidase</keyword>
<dbReference type="InterPro" id="IPR050347">
    <property type="entry name" value="Bact_Beta-galactosidase"/>
</dbReference>
<evidence type="ECO:0000256" key="9">
    <source>
        <dbReference type="ARBA" id="ARBA00032230"/>
    </source>
</evidence>
<feature type="domain" description="Beta galactosidase small chain/" evidence="12">
    <location>
        <begin position="857"/>
        <end position="1127"/>
    </location>
</feature>
<dbReference type="GO" id="GO:0030246">
    <property type="term" value="F:carbohydrate binding"/>
    <property type="evidence" value="ECO:0007669"/>
    <property type="project" value="InterPro"/>
</dbReference>
<dbReference type="Gene3D" id="2.70.98.10">
    <property type="match status" value="1"/>
</dbReference>
<proteinExistence type="inferred from homology"/>
<dbReference type="PANTHER" id="PTHR46323">
    <property type="entry name" value="BETA-GALACTOSIDASE"/>
    <property type="match status" value="1"/>
</dbReference>
<dbReference type="InterPro" id="IPR032312">
    <property type="entry name" value="LacZ_4"/>
</dbReference>
<evidence type="ECO:0000256" key="4">
    <source>
        <dbReference type="ARBA" id="ARBA00011245"/>
    </source>
</evidence>
<dbReference type="InterPro" id="IPR013783">
    <property type="entry name" value="Ig-like_fold"/>
</dbReference>
<protein>
    <recommendedName>
        <fullName evidence="5 10">Beta-galactosidase</fullName>
        <ecNumber evidence="5 10">3.2.1.23</ecNumber>
    </recommendedName>
    <alternativeName>
        <fullName evidence="9 10">Lactase</fullName>
    </alternativeName>
</protein>
<dbReference type="PROSITE" id="PS00608">
    <property type="entry name" value="GLYCOSYL_HYDROL_F2_2"/>
    <property type="match status" value="1"/>
</dbReference>
<dbReference type="InterPro" id="IPR006103">
    <property type="entry name" value="Glyco_hydro_2_cat"/>
</dbReference>
<comment type="cofactor">
    <cofactor evidence="2">
        <name>Ca(2+)</name>
        <dbReference type="ChEBI" id="CHEBI:29108"/>
    </cofactor>
</comment>
<name>A0A939EUG2_9BACT</name>
<dbReference type="InterPro" id="IPR006102">
    <property type="entry name" value="Ig-like_GH2"/>
</dbReference>
<dbReference type="Pfam" id="PF02837">
    <property type="entry name" value="Glyco_hydro_2_N"/>
    <property type="match status" value="1"/>
</dbReference>
<evidence type="ECO:0000256" key="7">
    <source>
        <dbReference type="ARBA" id="ARBA00022837"/>
    </source>
</evidence>
<dbReference type="InterPro" id="IPR008979">
    <property type="entry name" value="Galactose-bd-like_sf"/>
</dbReference>
<evidence type="ECO:0000256" key="1">
    <source>
        <dbReference type="ARBA" id="ARBA00001412"/>
    </source>
</evidence>
<comment type="similarity">
    <text evidence="3 10">Belongs to the glycosyl hydrolase 2 family.</text>
</comment>
<evidence type="ECO:0000256" key="3">
    <source>
        <dbReference type="ARBA" id="ARBA00007401"/>
    </source>
</evidence>
<dbReference type="PRINTS" id="PR00132">
    <property type="entry name" value="GLHYDRLASE2"/>
</dbReference>
<comment type="caution">
    <text evidence="13">The sequence shown here is derived from an EMBL/GenBank/DDBJ whole genome shotgun (WGS) entry which is preliminary data.</text>
</comment>